<protein>
    <submittedName>
        <fullName evidence="1">Uncharacterized protein</fullName>
    </submittedName>
</protein>
<sequence length="168" mass="18533">KRSKATHLPPAARICYDWMVVQGNCHYARDRAVFTTYRPITRRLTHNIFNPHEELEVAGVGTVRVPVVRGLGNPFDTETLELHDVLHIPEAVCNGFNPLLYGSSMSCTSEAWTGADALGRPLWVALPFAGGSRLVLAGNPIGETEIIQGRYYSLSLYLSPQERGELVG</sequence>
<dbReference type="RefSeq" id="XP_025400002.1">
    <property type="nucleotide sequence ID" value="XM_025539347.1"/>
</dbReference>
<dbReference type="Proteomes" id="UP000247233">
    <property type="component" value="Unassembled WGS sequence"/>
</dbReference>
<dbReference type="VEuPathDB" id="FungiDB:BO70DRAFT_290442"/>
<accession>A0A317WBI4</accession>
<dbReference type="PANTHER" id="PTHR40628:SF1">
    <property type="entry name" value="CHROMO DOMAIN-CONTAINING PROTEIN"/>
    <property type="match status" value="1"/>
</dbReference>
<dbReference type="EMBL" id="MSFL01000010">
    <property type="protein sequence ID" value="PWY83559.1"/>
    <property type="molecule type" value="Genomic_DNA"/>
</dbReference>
<dbReference type="AlphaFoldDB" id="A0A317WBI4"/>
<dbReference type="OrthoDB" id="4232400at2759"/>
<organism evidence="1 2">
    <name type="scientific">Aspergillus heteromorphus CBS 117.55</name>
    <dbReference type="NCBI Taxonomy" id="1448321"/>
    <lineage>
        <taxon>Eukaryota</taxon>
        <taxon>Fungi</taxon>
        <taxon>Dikarya</taxon>
        <taxon>Ascomycota</taxon>
        <taxon>Pezizomycotina</taxon>
        <taxon>Eurotiomycetes</taxon>
        <taxon>Eurotiomycetidae</taxon>
        <taxon>Eurotiales</taxon>
        <taxon>Aspergillaceae</taxon>
        <taxon>Aspergillus</taxon>
        <taxon>Aspergillus subgen. Circumdati</taxon>
    </lineage>
</organism>
<proteinExistence type="predicted"/>
<name>A0A317WBI4_9EURO</name>
<gene>
    <name evidence="1" type="ORF">BO70DRAFT_290442</name>
</gene>
<keyword evidence="2" id="KW-1185">Reference proteome</keyword>
<comment type="caution">
    <text evidence="1">The sequence shown here is derived from an EMBL/GenBank/DDBJ whole genome shotgun (WGS) entry which is preliminary data.</text>
</comment>
<dbReference type="PANTHER" id="PTHR40628">
    <property type="entry name" value="CHROMO DOMAIN-CONTAINING PROTEIN"/>
    <property type="match status" value="1"/>
</dbReference>
<evidence type="ECO:0000313" key="2">
    <source>
        <dbReference type="Proteomes" id="UP000247233"/>
    </source>
</evidence>
<dbReference type="STRING" id="1448321.A0A317WBI4"/>
<evidence type="ECO:0000313" key="1">
    <source>
        <dbReference type="EMBL" id="PWY83559.1"/>
    </source>
</evidence>
<feature type="non-terminal residue" evidence="1">
    <location>
        <position position="1"/>
    </location>
</feature>
<dbReference type="GeneID" id="37061584"/>
<reference evidence="1 2" key="1">
    <citation type="submission" date="2016-12" db="EMBL/GenBank/DDBJ databases">
        <title>The genomes of Aspergillus section Nigri reveals drivers in fungal speciation.</title>
        <authorList>
            <consortium name="DOE Joint Genome Institute"/>
            <person name="Vesth T.C."/>
            <person name="Nybo J."/>
            <person name="Theobald S."/>
            <person name="Brandl J."/>
            <person name="Frisvad J.C."/>
            <person name="Nielsen K.F."/>
            <person name="Lyhne E.K."/>
            <person name="Kogle M.E."/>
            <person name="Kuo A."/>
            <person name="Riley R."/>
            <person name="Clum A."/>
            <person name="Nolan M."/>
            <person name="Lipzen A."/>
            <person name="Salamov A."/>
            <person name="Henrissat B."/>
            <person name="Wiebenga A."/>
            <person name="De Vries R.P."/>
            <person name="Grigoriev I.V."/>
            <person name="Mortensen U.H."/>
            <person name="Andersen M.R."/>
            <person name="Baker S.E."/>
        </authorList>
    </citation>
    <scope>NUCLEOTIDE SEQUENCE [LARGE SCALE GENOMIC DNA]</scope>
    <source>
        <strain evidence="1 2">CBS 117.55</strain>
    </source>
</reference>